<keyword evidence="8" id="KW-0157">Chromophore</keyword>
<keyword evidence="21" id="KW-1185">Reference proteome</keyword>
<keyword evidence="4" id="KW-0716">Sensory transduction</keyword>
<keyword evidence="5 16" id="KW-0812">Transmembrane</keyword>
<keyword evidence="14 16" id="KW-0807">Transducer</keyword>
<keyword evidence="12 16" id="KW-0675">Receptor</keyword>
<dbReference type="InterPro" id="IPR050125">
    <property type="entry name" value="GPCR_opsins"/>
</dbReference>
<feature type="compositionally biased region" description="Polar residues" evidence="17">
    <location>
        <begin position="574"/>
        <end position="586"/>
    </location>
</feature>
<evidence type="ECO:0000256" key="16">
    <source>
        <dbReference type="RuleBase" id="RU000688"/>
    </source>
</evidence>
<dbReference type="Gene3D" id="1.20.1070.10">
    <property type="entry name" value="Rhodopsin 7-helix transmembrane proteins"/>
    <property type="match status" value="1"/>
</dbReference>
<evidence type="ECO:0000256" key="4">
    <source>
        <dbReference type="ARBA" id="ARBA00022606"/>
    </source>
</evidence>
<evidence type="ECO:0000256" key="1">
    <source>
        <dbReference type="ARBA" id="ARBA00004141"/>
    </source>
</evidence>
<dbReference type="PROSITE" id="PS00238">
    <property type="entry name" value="OPSIN"/>
    <property type="match status" value="1"/>
</dbReference>
<evidence type="ECO:0000259" key="19">
    <source>
        <dbReference type="PROSITE" id="PS50262"/>
    </source>
</evidence>
<dbReference type="InterPro" id="IPR027430">
    <property type="entry name" value="Retinal_BS"/>
</dbReference>
<evidence type="ECO:0000256" key="7">
    <source>
        <dbReference type="ARBA" id="ARBA00022989"/>
    </source>
</evidence>
<keyword evidence="6" id="KW-0681">Retinal protein</keyword>
<dbReference type="SUPFAM" id="SSF81321">
    <property type="entry name" value="Family A G protein-coupled receptor-like"/>
    <property type="match status" value="1"/>
</dbReference>
<dbReference type="Pfam" id="PF00001">
    <property type="entry name" value="7tm_1"/>
    <property type="match status" value="1"/>
</dbReference>
<keyword evidence="10 18" id="KW-0472">Membrane</keyword>
<feature type="transmembrane region" description="Helical" evidence="18">
    <location>
        <begin position="207"/>
        <end position="234"/>
    </location>
</feature>
<dbReference type="GO" id="GO:0016020">
    <property type="term" value="C:membrane"/>
    <property type="evidence" value="ECO:0007669"/>
    <property type="project" value="UniProtKB-SubCell"/>
</dbReference>
<feature type="non-terminal residue" evidence="20">
    <location>
        <position position="616"/>
    </location>
</feature>
<evidence type="ECO:0000256" key="11">
    <source>
        <dbReference type="ARBA" id="ARBA00023157"/>
    </source>
</evidence>
<evidence type="ECO:0000256" key="9">
    <source>
        <dbReference type="ARBA" id="ARBA00023040"/>
    </source>
</evidence>
<dbReference type="GO" id="GO:0007602">
    <property type="term" value="P:phototransduction"/>
    <property type="evidence" value="ECO:0007669"/>
    <property type="project" value="UniProtKB-KW"/>
</dbReference>
<keyword evidence="3" id="KW-0600">Photoreceptor protein</keyword>
<feature type="transmembrane region" description="Helical" evidence="18">
    <location>
        <begin position="324"/>
        <end position="348"/>
    </location>
</feature>
<keyword evidence="11" id="KW-1015">Disulfide bond</keyword>
<organism evidence="20 21">
    <name type="scientific">Brenthis ino</name>
    <name type="common">lesser marbled fritillary</name>
    <dbReference type="NCBI Taxonomy" id="405034"/>
    <lineage>
        <taxon>Eukaryota</taxon>
        <taxon>Metazoa</taxon>
        <taxon>Ecdysozoa</taxon>
        <taxon>Arthropoda</taxon>
        <taxon>Hexapoda</taxon>
        <taxon>Insecta</taxon>
        <taxon>Pterygota</taxon>
        <taxon>Neoptera</taxon>
        <taxon>Endopterygota</taxon>
        <taxon>Lepidoptera</taxon>
        <taxon>Glossata</taxon>
        <taxon>Ditrysia</taxon>
        <taxon>Papilionoidea</taxon>
        <taxon>Nymphalidae</taxon>
        <taxon>Heliconiinae</taxon>
        <taxon>Argynnini</taxon>
        <taxon>Brenthis</taxon>
    </lineage>
</organism>
<feature type="transmembrane region" description="Helical" evidence="18">
    <location>
        <begin position="373"/>
        <end position="395"/>
    </location>
</feature>
<feature type="transmembrane region" description="Helical" evidence="18">
    <location>
        <begin position="433"/>
        <end position="460"/>
    </location>
</feature>
<proteinExistence type="inferred from homology"/>
<keyword evidence="9 16" id="KW-0297">G-protein coupled receptor</keyword>
<evidence type="ECO:0000313" key="20">
    <source>
        <dbReference type="EMBL" id="CAH0729311.1"/>
    </source>
</evidence>
<dbReference type="SMART" id="SM01381">
    <property type="entry name" value="7TM_GPCR_Srsx"/>
    <property type="match status" value="1"/>
</dbReference>
<evidence type="ECO:0000256" key="13">
    <source>
        <dbReference type="ARBA" id="ARBA00023180"/>
    </source>
</evidence>
<sequence>MAASVQTVWDVRRAFCIWDNIPSREAIGAAALLSFPLIFIILASNMPQAIKLIILMLLVELECINFNVLPKSTNEISVTFNKNKIKESVVNYYISYDSFKCDSEILWRCFNLKMWKKRKRVGVSNLTESLLKLRVKRTPTEFGVGYVVDVETFTESVTAKPADSLVIERFKQEWPLHLWRRYGLFTDDFIQYINPHWLSFPPPDPSVYYTLGGLYVVMAVVGSVGNSVVMLMYFRCRTLRTPGNILVANLALSDFLMLAKTPIFIFNSFNLGPALGQSACVIYGFAGGLSGTTSIATLTAIALDRYWAVVHPLEPLRALTAIRARLLAVGAWLYAGIFATIPALNIGYGQYVPEGFLTSCSFDYLTDEIPPRYFIFVFFCAGWLAPLCIISFCYTRILHIVVCKRNMTNKNQEQQMSSRHVKEQAKRKAEVKLAALVIMVIALFFVSWTPYAIVALLGIFGRKDLITPVTSMIPALFCKTAACINPFIYIITHPTFRKEFQKMLFKDKSRRMTGTFKTTVYTEASKLHRQSKDLSETDVEVIEMKDIPYSVPKSKGNNNVDTISSKISDREGSQKSQRSASMNSFEENIVTPPSWYSKPEFSKKKSFHRRLTKSSF</sequence>
<evidence type="ECO:0000256" key="12">
    <source>
        <dbReference type="ARBA" id="ARBA00023170"/>
    </source>
</evidence>
<evidence type="ECO:0000256" key="6">
    <source>
        <dbReference type="ARBA" id="ARBA00022925"/>
    </source>
</evidence>
<dbReference type="InterPro" id="IPR001760">
    <property type="entry name" value="Opsin"/>
</dbReference>
<keyword evidence="7 18" id="KW-1133">Transmembrane helix</keyword>
<comment type="subcellular location">
    <subcellularLocation>
        <location evidence="1">Membrane</location>
        <topology evidence="1">Multi-pass membrane protein</topology>
    </subcellularLocation>
</comment>
<evidence type="ECO:0000256" key="5">
    <source>
        <dbReference type="ARBA" id="ARBA00022692"/>
    </source>
</evidence>
<evidence type="ECO:0000256" key="18">
    <source>
        <dbReference type="SAM" id="Phobius"/>
    </source>
</evidence>
<dbReference type="PROSITE" id="PS00237">
    <property type="entry name" value="G_PROTEIN_RECEP_F1_1"/>
    <property type="match status" value="1"/>
</dbReference>
<accession>A0A8J9YIQ3</accession>
<dbReference type="PROSITE" id="PS50262">
    <property type="entry name" value="G_PROTEIN_RECEP_F1_2"/>
    <property type="match status" value="1"/>
</dbReference>
<feature type="compositionally biased region" description="Polar residues" evidence="17">
    <location>
        <begin position="555"/>
        <end position="566"/>
    </location>
</feature>
<dbReference type="PRINTS" id="PR00577">
    <property type="entry name" value="OPSINRH3RH4"/>
</dbReference>
<feature type="domain" description="G-protein coupled receptors family 1 profile" evidence="19">
    <location>
        <begin position="225"/>
        <end position="489"/>
    </location>
</feature>
<dbReference type="GO" id="GO:0004930">
    <property type="term" value="F:G protein-coupled receptor activity"/>
    <property type="evidence" value="ECO:0007669"/>
    <property type="project" value="UniProtKB-KW"/>
</dbReference>
<evidence type="ECO:0000256" key="10">
    <source>
        <dbReference type="ARBA" id="ARBA00023136"/>
    </source>
</evidence>
<evidence type="ECO:0000256" key="3">
    <source>
        <dbReference type="ARBA" id="ARBA00022543"/>
    </source>
</evidence>
<reference evidence="20" key="1">
    <citation type="submission" date="2021-12" db="EMBL/GenBank/DDBJ databases">
        <authorList>
            <person name="Martin H S."/>
        </authorList>
    </citation>
    <scope>NUCLEOTIDE SEQUENCE</scope>
</reference>
<evidence type="ECO:0000256" key="17">
    <source>
        <dbReference type="SAM" id="MobiDB-lite"/>
    </source>
</evidence>
<feature type="region of interest" description="Disordered" evidence="17">
    <location>
        <begin position="550"/>
        <end position="602"/>
    </location>
</feature>
<dbReference type="EMBL" id="OV170228">
    <property type="protein sequence ID" value="CAH0729311.1"/>
    <property type="molecule type" value="Genomic_DNA"/>
</dbReference>
<gene>
    <name evidence="20" type="ORF">BINO364_LOCUS14425</name>
</gene>
<evidence type="ECO:0000256" key="8">
    <source>
        <dbReference type="ARBA" id="ARBA00022991"/>
    </source>
</evidence>
<evidence type="ECO:0000313" key="21">
    <source>
        <dbReference type="Proteomes" id="UP000838878"/>
    </source>
</evidence>
<protein>
    <recommendedName>
        <fullName evidence="19">G-protein coupled receptors family 1 profile domain-containing protein</fullName>
    </recommendedName>
</protein>
<dbReference type="InterPro" id="IPR017452">
    <property type="entry name" value="GPCR_Rhodpsn_7TM"/>
</dbReference>
<dbReference type="Proteomes" id="UP000838878">
    <property type="component" value="Chromosome 8"/>
</dbReference>
<dbReference type="AlphaFoldDB" id="A0A8J9YIQ3"/>
<feature type="transmembrane region" description="Helical" evidence="18">
    <location>
        <begin position="472"/>
        <end position="492"/>
    </location>
</feature>
<evidence type="ECO:0000256" key="2">
    <source>
        <dbReference type="ARBA" id="ARBA00010663"/>
    </source>
</evidence>
<dbReference type="GO" id="GO:0007601">
    <property type="term" value="P:visual perception"/>
    <property type="evidence" value="ECO:0007669"/>
    <property type="project" value="UniProtKB-KW"/>
</dbReference>
<dbReference type="InterPro" id="IPR000276">
    <property type="entry name" value="GPCR_Rhodpsn"/>
</dbReference>
<feature type="transmembrane region" description="Helical" evidence="18">
    <location>
        <begin position="246"/>
        <end position="269"/>
    </location>
</feature>
<evidence type="ECO:0000256" key="14">
    <source>
        <dbReference type="ARBA" id="ARBA00023224"/>
    </source>
</evidence>
<keyword evidence="13" id="KW-0325">Glycoprotein</keyword>
<dbReference type="OrthoDB" id="10015560at2759"/>
<name>A0A8J9YIQ3_9NEOP</name>
<dbReference type="PRINTS" id="PR00237">
    <property type="entry name" value="GPCRRHODOPSN"/>
</dbReference>
<dbReference type="GO" id="GO:0009881">
    <property type="term" value="F:photoreceptor activity"/>
    <property type="evidence" value="ECO:0007669"/>
    <property type="project" value="UniProtKB-KW"/>
</dbReference>
<dbReference type="PANTHER" id="PTHR24240">
    <property type="entry name" value="OPSIN"/>
    <property type="match status" value="1"/>
</dbReference>
<keyword evidence="15" id="KW-0844">Vision</keyword>
<comment type="similarity">
    <text evidence="2 16">Belongs to the G-protein coupled receptor 1 family.</text>
</comment>
<evidence type="ECO:0000256" key="15">
    <source>
        <dbReference type="ARBA" id="ARBA00023305"/>
    </source>
</evidence>
<feature type="transmembrane region" description="Helical" evidence="18">
    <location>
        <begin position="26"/>
        <end position="43"/>
    </location>
</feature>
<feature type="transmembrane region" description="Helical" evidence="18">
    <location>
        <begin position="281"/>
        <end position="303"/>
    </location>
</feature>